<reference evidence="1" key="1">
    <citation type="submission" date="2021-06" db="EMBL/GenBank/DDBJ databases">
        <authorList>
            <person name="Kallberg Y."/>
            <person name="Tangrot J."/>
            <person name="Rosling A."/>
        </authorList>
    </citation>
    <scope>NUCLEOTIDE SEQUENCE</scope>
    <source>
        <strain evidence="1">MA461A</strain>
    </source>
</reference>
<organism evidence="1 2">
    <name type="scientific">Racocetra persica</name>
    <dbReference type="NCBI Taxonomy" id="160502"/>
    <lineage>
        <taxon>Eukaryota</taxon>
        <taxon>Fungi</taxon>
        <taxon>Fungi incertae sedis</taxon>
        <taxon>Mucoromycota</taxon>
        <taxon>Glomeromycotina</taxon>
        <taxon>Glomeromycetes</taxon>
        <taxon>Diversisporales</taxon>
        <taxon>Gigasporaceae</taxon>
        <taxon>Racocetra</taxon>
    </lineage>
</organism>
<name>A0ACA9QU16_9GLOM</name>
<sequence length="64" mass="7237">MLSNENSNKYDNVSSNKYEYDNNTGYEYDNYTVTDSVMTESRSVNEVNRPQPCGHLIGSMDSSA</sequence>
<feature type="non-terminal residue" evidence="1">
    <location>
        <position position="64"/>
    </location>
</feature>
<gene>
    <name evidence="1" type="ORF">RPERSI_LOCUS15210</name>
</gene>
<keyword evidence="2" id="KW-1185">Reference proteome</keyword>
<dbReference type="EMBL" id="CAJVQC010036184">
    <property type="protein sequence ID" value="CAG8760781.1"/>
    <property type="molecule type" value="Genomic_DNA"/>
</dbReference>
<proteinExistence type="predicted"/>
<dbReference type="Proteomes" id="UP000789920">
    <property type="component" value="Unassembled WGS sequence"/>
</dbReference>
<evidence type="ECO:0000313" key="2">
    <source>
        <dbReference type="Proteomes" id="UP000789920"/>
    </source>
</evidence>
<accession>A0ACA9QU16</accession>
<protein>
    <submittedName>
        <fullName evidence="1">13772_t:CDS:1</fullName>
    </submittedName>
</protein>
<evidence type="ECO:0000313" key="1">
    <source>
        <dbReference type="EMBL" id="CAG8760781.1"/>
    </source>
</evidence>
<comment type="caution">
    <text evidence="1">The sequence shown here is derived from an EMBL/GenBank/DDBJ whole genome shotgun (WGS) entry which is preliminary data.</text>
</comment>